<sequence>MIRRKRSTLGRKSEMRTRPAELSHTWSHPGVSTSCVTYQSSAGFLLLFWRQCWVKQRVEICPKL</sequence>
<evidence type="ECO:0000313" key="2">
    <source>
        <dbReference type="EMBL" id="JAH83881.1"/>
    </source>
</evidence>
<proteinExistence type="predicted"/>
<dbReference type="AlphaFoldDB" id="A0A0E9W0P3"/>
<reference evidence="2" key="1">
    <citation type="submission" date="2014-11" db="EMBL/GenBank/DDBJ databases">
        <authorList>
            <person name="Amaro Gonzalez C."/>
        </authorList>
    </citation>
    <scope>NUCLEOTIDE SEQUENCE</scope>
</reference>
<organism evidence="2">
    <name type="scientific">Anguilla anguilla</name>
    <name type="common">European freshwater eel</name>
    <name type="synonym">Muraena anguilla</name>
    <dbReference type="NCBI Taxonomy" id="7936"/>
    <lineage>
        <taxon>Eukaryota</taxon>
        <taxon>Metazoa</taxon>
        <taxon>Chordata</taxon>
        <taxon>Craniata</taxon>
        <taxon>Vertebrata</taxon>
        <taxon>Euteleostomi</taxon>
        <taxon>Actinopterygii</taxon>
        <taxon>Neopterygii</taxon>
        <taxon>Teleostei</taxon>
        <taxon>Anguilliformes</taxon>
        <taxon>Anguillidae</taxon>
        <taxon>Anguilla</taxon>
    </lineage>
</organism>
<evidence type="ECO:0000256" key="1">
    <source>
        <dbReference type="SAM" id="MobiDB-lite"/>
    </source>
</evidence>
<protein>
    <submittedName>
        <fullName evidence="2">Uncharacterized protein</fullName>
    </submittedName>
</protein>
<feature type="compositionally biased region" description="Basic and acidic residues" evidence="1">
    <location>
        <begin position="11"/>
        <end position="21"/>
    </location>
</feature>
<dbReference type="EMBL" id="GBXM01024696">
    <property type="protein sequence ID" value="JAH83881.1"/>
    <property type="molecule type" value="Transcribed_RNA"/>
</dbReference>
<reference evidence="2" key="2">
    <citation type="journal article" date="2015" name="Fish Shellfish Immunol.">
        <title>Early steps in the European eel (Anguilla anguilla)-Vibrio vulnificus interaction in the gills: Role of the RtxA13 toxin.</title>
        <authorList>
            <person name="Callol A."/>
            <person name="Pajuelo D."/>
            <person name="Ebbesson L."/>
            <person name="Teles M."/>
            <person name="MacKenzie S."/>
            <person name="Amaro C."/>
        </authorList>
    </citation>
    <scope>NUCLEOTIDE SEQUENCE</scope>
</reference>
<accession>A0A0E9W0P3</accession>
<feature type="region of interest" description="Disordered" evidence="1">
    <location>
        <begin position="1"/>
        <end position="21"/>
    </location>
</feature>
<dbReference type="PROSITE" id="PS51257">
    <property type="entry name" value="PROKAR_LIPOPROTEIN"/>
    <property type="match status" value="1"/>
</dbReference>
<name>A0A0E9W0P3_ANGAN</name>